<keyword evidence="3" id="KW-1185">Reference proteome</keyword>
<evidence type="ECO:0000313" key="3">
    <source>
        <dbReference type="Proteomes" id="UP000265520"/>
    </source>
</evidence>
<feature type="region of interest" description="Disordered" evidence="1">
    <location>
        <begin position="58"/>
        <end position="77"/>
    </location>
</feature>
<dbReference type="AlphaFoldDB" id="A0A392N8L6"/>
<organism evidence="2 3">
    <name type="scientific">Trifolium medium</name>
    <dbReference type="NCBI Taxonomy" id="97028"/>
    <lineage>
        <taxon>Eukaryota</taxon>
        <taxon>Viridiplantae</taxon>
        <taxon>Streptophyta</taxon>
        <taxon>Embryophyta</taxon>
        <taxon>Tracheophyta</taxon>
        <taxon>Spermatophyta</taxon>
        <taxon>Magnoliopsida</taxon>
        <taxon>eudicotyledons</taxon>
        <taxon>Gunneridae</taxon>
        <taxon>Pentapetalae</taxon>
        <taxon>rosids</taxon>
        <taxon>fabids</taxon>
        <taxon>Fabales</taxon>
        <taxon>Fabaceae</taxon>
        <taxon>Papilionoideae</taxon>
        <taxon>50 kb inversion clade</taxon>
        <taxon>NPAAA clade</taxon>
        <taxon>Hologalegina</taxon>
        <taxon>IRL clade</taxon>
        <taxon>Trifolieae</taxon>
        <taxon>Trifolium</taxon>
    </lineage>
</organism>
<dbReference type="Proteomes" id="UP000265520">
    <property type="component" value="Unassembled WGS sequence"/>
</dbReference>
<accession>A0A392N8L6</accession>
<proteinExistence type="predicted"/>
<reference evidence="2 3" key="1">
    <citation type="journal article" date="2018" name="Front. Plant Sci.">
        <title>Red Clover (Trifolium pratense) and Zigzag Clover (T. medium) - A Picture of Genomic Similarities and Differences.</title>
        <authorList>
            <person name="Dluhosova J."/>
            <person name="Istvanek J."/>
            <person name="Nedelnik J."/>
            <person name="Repkova J."/>
        </authorList>
    </citation>
    <scope>NUCLEOTIDE SEQUENCE [LARGE SCALE GENOMIC DNA]</scope>
    <source>
        <strain evidence="3">cv. 10/8</strain>
        <tissue evidence="2">Leaf</tissue>
    </source>
</reference>
<dbReference type="EMBL" id="LXQA010029613">
    <property type="protein sequence ID" value="MCH95348.1"/>
    <property type="molecule type" value="Genomic_DNA"/>
</dbReference>
<feature type="compositionally biased region" description="Basic and acidic residues" evidence="1">
    <location>
        <begin position="67"/>
        <end position="77"/>
    </location>
</feature>
<comment type="caution">
    <text evidence="2">The sequence shown here is derived from an EMBL/GenBank/DDBJ whole genome shotgun (WGS) entry which is preliminary data.</text>
</comment>
<evidence type="ECO:0000313" key="2">
    <source>
        <dbReference type="EMBL" id="MCH95348.1"/>
    </source>
</evidence>
<sequence length="77" mass="8161">MTEFVSTTTSVSRPRSSSRSFLLCPPLLHQTATDLCCELVAVVCGRFGLGRLGWGGGGVLGEDGESEATRGERRSNT</sequence>
<protein>
    <submittedName>
        <fullName evidence="2">Uncharacterized protein</fullName>
    </submittedName>
</protein>
<evidence type="ECO:0000256" key="1">
    <source>
        <dbReference type="SAM" id="MobiDB-lite"/>
    </source>
</evidence>
<name>A0A392N8L6_9FABA</name>